<sequence>MYGTERFKAEVFYKGFIGKSMHSFYFIIYNFNFEVLMEKNNDIEQ</sequence>
<dbReference type="RefSeq" id="WP_155806480.1">
    <property type="nucleotide sequence ID" value="NZ_CP005770.1"/>
</dbReference>
<dbReference type="AlphaFoldDB" id="W5T362"/>
<protein>
    <submittedName>
        <fullName evidence="1">Uncharacterized protein</fullName>
    </submittedName>
</protein>
<name>W5T362_9SPIR</name>
<geneLocation type="plasmid" evidence="1">
    <name>unnamed</name>
</geneLocation>
<organism evidence="1">
    <name type="scientific">Borrelia coriaceae ATCC 43381</name>
    <dbReference type="NCBI Taxonomy" id="1408429"/>
    <lineage>
        <taxon>Bacteria</taxon>
        <taxon>Pseudomonadati</taxon>
        <taxon>Spirochaetota</taxon>
        <taxon>Spirochaetia</taxon>
        <taxon>Spirochaetales</taxon>
        <taxon>Borreliaceae</taxon>
        <taxon>Borrelia</taxon>
    </lineage>
</organism>
<proteinExistence type="predicted"/>
<evidence type="ECO:0000313" key="1">
    <source>
        <dbReference type="EMBL" id="AHH11756.1"/>
    </source>
</evidence>
<keyword evidence="1" id="KW-0614">Plasmid</keyword>
<accession>W5T362</accession>
<reference evidence="1" key="1">
    <citation type="submission" date="2013-04" db="EMBL/GenBank/DDBJ databases">
        <title>Comparative Genomics of Relapsing Fever Spirochetes.</title>
        <authorList>
            <person name="Schwan T.G."/>
            <person name="Raffel S.J."/>
            <person name="Porcella S.F."/>
            <person name="Martens C.A."/>
            <person name="Bruno D.P."/>
            <person name="Ricklefs S.M."/>
            <person name="Barbian K.B."/>
        </authorList>
    </citation>
    <scope>NUCLEOTIDE SEQUENCE</scope>
    <source>
        <strain evidence="1">Co53</strain>
        <plasmid evidence="1">unnamed</plasmid>
    </source>
</reference>
<dbReference type="HOGENOM" id="CLU_3196798_0_0_12"/>
<dbReference type="EMBL" id="CP005770">
    <property type="protein sequence ID" value="AHH11756.1"/>
    <property type="molecule type" value="Genomic_DNA"/>
</dbReference>
<gene>
    <name evidence="1" type="ORF">BCO_0900134</name>
</gene>